<feature type="chain" id="PRO_5036383862" description="Ig-like domain-containing protein" evidence="1">
    <location>
        <begin position="22"/>
        <end position="468"/>
    </location>
</feature>
<dbReference type="KEGG" id="tim:GMBLW1_23470"/>
<dbReference type="EMBL" id="LR586016">
    <property type="protein sequence ID" value="VIP01613.1"/>
    <property type="molecule type" value="Genomic_DNA"/>
</dbReference>
<reference evidence="2" key="1">
    <citation type="submission" date="2019-04" db="EMBL/GenBank/DDBJ databases">
        <authorList>
            <consortium name="Science for Life Laboratories"/>
        </authorList>
    </citation>
    <scope>NUCLEOTIDE SEQUENCE</scope>
    <source>
        <strain evidence="2">MBLW1</strain>
    </source>
</reference>
<dbReference type="Proteomes" id="UP000464378">
    <property type="component" value="Chromosome"/>
</dbReference>
<evidence type="ECO:0008006" key="4">
    <source>
        <dbReference type="Google" id="ProtNLM"/>
    </source>
</evidence>
<dbReference type="RefSeq" id="WP_162656794.1">
    <property type="nucleotide sequence ID" value="NZ_LR593887.1"/>
</dbReference>
<evidence type="ECO:0000313" key="2">
    <source>
        <dbReference type="EMBL" id="VIP01613.1"/>
    </source>
</evidence>
<dbReference type="EMBL" id="LR593887">
    <property type="protein sequence ID" value="VTR98928.1"/>
    <property type="molecule type" value="Genomic_DNA"/>
</dbReference>
<evidence type="ECO:0000313" key="3">
    <source>
        <dbReference type="Proteomes" id="UP000464378"/>
    </source>
</evidence>
<dbReference type="InParanoid" id="A0A6C2YKH4"/>
<keyword evidence="3" id="KW-1185">Reference proteome</keyword>
<dbReference type="AlphaFoldDB" id="A0A6C2YKH4"/>
<protein>
    <recommendedName>
        <fullName evidence="4">Ig-like domain-containing protein</fullName>
    </recommendedName>
</protein>
<proteinExistence type="predicted"/>
<sequence>MPRWLMILLLGMGLWTSSAQAQLPAEPINKREFRLPFRVDPSRGRVIELRLYLTRSGSGWELHTTAKPNEGGFQVRLTSDGVYAFATQVVYEDNRTEPLVSDLKPGVRVQIDTQLPSITLKPRPGNPGTAGVAWECRDELLDPKSIRLECRYPGQSEWMLNPGTYTPSGYFFWQLDGKRLEVRVVARDLAGNVGESMMVTIPDGTTTLPPGGGFNPGKPEGSLGSGGREPFYINRRKISLETRIHTGKSGLAETKLWVKPDGQKWTEVQGGIREVPRGTANASEPLPDGTRLEKKLLEFTAETDGKFGFLITSRSRVGLGEKPPRDSDSPKVEVVIDTQAPMVTLKEAKVIPNGERGNYLSIQWEASDPHLAPQPVYIDYASAPDGAPFNPKTADWRTIAEKRDNSGSFMWPVPNADPYRFHVRIQVIDRAGNRGEAITKEPVIVDLFTPKSEILDVIPLEPMNIQPR</sequence>
<evidence type="ECO:0000256" key="1">
    <source>
        <dbReference type="SAM" id="SignalP"/>
    </source>
</evidence>
<accession>A0A6C2YKH4</accession>
<name>A0A6C2YKH4_9BACT</name>
<feature type="signal peptide" evidence="1">
    <location>
        <begin position="1"/>
        <end position="21"/>
    </location>
</feature>
<gene>
    <name evidence="2" type="ORF">GMBLW1_23470</name>
</gene>
<keyword evidence="1" id="KW-0732">Signal</keyword>
<organism evidence="2">
    <name type="scientific">Tuwongella immobilis</name>
    <dbReference type="NCBI Taxonomy" id="692036"/>
    <lineage>
        <taxon>Bacteria</taxon>
        <taxon>Pseudomonadati</taxon>
        <taxon>Planctomycetota</taxon>
        <taxon>Planctomycetia</taxon>
        <taxon>Gemmatales</taxon>
        <taxon>Gemmataceae</taxon>
        <taxon>Tuwongella</taxon>
    </lineage>
</organism>